<feature type="region of interest" description="Disordered" evidence="1">
    <location>
        <begin position="1"/>
        <end position="105"/>
    </location>
</feature>
<feature type="compositionally biased region" description="Polar residues" evidence="1">
    <location>
        <begin position="76"/>
        <end position="101"/>
    </location>
</feature>
<keyword evidence="3" id="KW-1185">Reference proteome</keyword>
<name>M1DH52_SOLTU</name>
<dbReference type="AlphaFoldDB" id="M1DH52"/>
<sequence length="199" mass="21812">MPIVTKSQPQEGQGPNKSARYYGTQKKECNQFCPLTSSQSEGHNDSESRHSSPVEEGGSHSGSSKESGSAFDAGLGSQSDNLGANAESESGSQEDANTSPPAITDDDTMVMIVNIHEPDPTVRPQLIACYRSMWIVNMFEEFFNKGIVTKNGIFKKCAIMPETRVVVVISRHSPILTTRGYHLDVTRHTRPQRDLIQVS</sequence>
<dbReference type="EnsemblPlants" id="PGSC0003DMT400088965">
    <property type="protein sequence ID" value="PGSC0003DMT400088965"/>
    <property type="gene ID" value="PGSC0003DMG400038536"/>
</dbReference>
<protein>
    <submittedName>
        <fullName evidence="2">Uncharacterized protein</fullName>
    </submittedName>
</protein>
<proteinExistence type="predicted"/>
<evidence type="ECO:0000313" key="3">
    <source>
        <dbReference type="Proteomes" id="UP000011115"/>
    </source>
</evidence>
<reference evidence="2" key="2">
    <citation type="submission" date="2015-06" db="UniProtKB">
        <authorList>
            <consortium name="EnsemblPlants"/>
        </authorList>
    </citation>
    <scope>IDENTIFICATION</scope>
    <source>
        <strain evidence="2">DM1-3 516 R44</strain>
    </source>
</reference>
<feature type="compositionally biased region" description="Basic and acidic residues" evidence="1">
    <location>
        <begin position="42"/>
        <end position="53"/>
    </location>
</feature>
<accession>M1DH52</accession>
<organism evidence="2 3">
    <name type="scientific">Solanum tuberosum</name>
    <name type="common">Potato</name>
    <dbReference type="NCBI Taxonomy" id="4113"/>
    <lineage>
        <taxon>Eukaryota</taxon>
        <taxon>Viridiplantae</taxon>
        <taxon>Streptophyta</taxon>
        <taxon>Embryophyta</taxon>
        <taxon>Tracheophyta</taxon>
        <taxon>Spermatophyta</taxon>
        <taxon>Magnoliopsida</taxon>
        <taxon>eudicotyledons</taxon>
        <taxon>Gunneridae</taxon>
        <taxon>Pentapetalae</taxon>
        <taxon>asterids</taxon>
        <taxon>lamiids</taxon>
        <taxon>Solanales</taxon>
        <taxon>Solanaceae</taxon>
        <taxon>Solanoideae</taxon>
        <taxon>Solaneae</taxon>
        <taxon>Solanum</taxon>
    </lineage>
</organism>
<feature type="compositionally biased region" description="Polar residues" evidence="1">
    <location>
        <begin position="1"/>
        <end position="16"/>
    </location>
</feature>
<evidence type="ECO:0000313" key="2">
    <source>
        <dbReference type="EnsemblPlants" id="PGSC0003DMT400088965"/>
    </source>
</evidence>
<dbReference type="Gramene" id="PGSC0003DMT400088965">
    <property type="protein sequence ID" value="PGSC0003DMT400088965"/>
    <property type="gene ID" value="PGSC0003DMG400038536"/>
</dbReference>
<reference evidence="3" key="1">
    <citation type="journal article" date="2011" name="Nature">
        <title>Genome sequence and analysis of the tuber crop potato.</title>
        <authorList>
            <consortium name="The Potato Genome Sequencing Consortium"/>
        </authorList>
    </citation>
    <scope>NUCLEOTIDE SEQUENCE [LARGE SCALE GENOMIC DNA]</scope>
    <source>
        <strain evidence="3">cv. DM1-3 516 R44</strain>
    </source>
</reference>
<dbReference type="HOGENOM" id="CLU_1374314_0_0_1"/>
<dbReference type="PaxDb" id="4113-PGSC0003DMT400088965"/>
<dbReference type="Proteomes" id="UP000011115">
    <property type="component" value="Unassembled WGS sequence"/>
</dbReference>
<dbReference type="InParanoid" id="M1DH52"/>
<evidence type="ECO:0000256" key="1">
    <source>
        <dbReference type="SAM" id="MobiDB-lite"/>
    </source>
</evidence>